<feature type="coiled-coil region" evidence="3">
    <location>
        <begin position="215"/>
        <end position="270"/>
    </location>
</feature>
<accession>A0ABP1DXC5</accession>
<feature type="region of interest" description="Disordered" evidence="4">
    <location>
        <begin position="1"/>
        <end position="72"/>
    </location>
</feature>
<protein>
    <recommendedName>
        <fullName evidence="7">GCF C-terminal domain-containing protein</fullName>
    </recommendedName>
</protein>
<evidence type="ECO:0000256" key="4">
    <source>
        <dbReference type="SAM" id="MobiDB-lite"/>
    </source>
</evidence>
<evidence type="ECO:0000313" key="5">
    <source>
        <dbReference type="EMBL" id="CAL1712431.1"/>
    </source>
</evidence>
<dbReference type="EMBL" id="OZ037950">
    <property type="protein sequence ID" value="CAL1712431.1"/>
    <property type="molecule type" value="Genomic_DNA"/>
</dbReference>
<evidence type="ECO:0000256" key="1">
    <source>
        <dbReference type="ARBA" id="ARBA00004123"/>
    </source>
</evidence>
<evidence type="ECO:0000256" key="3">
    <source>
        <dbReference type="SAM" id="Coils"/>
    </source>
</evidence>
<dbReference type="InterPro" id="IPR012890">
    <property type="entry name" value="GCFC2-like"/>
</dbReference>
<sequence length="793" mass="89205">MSDPPVTFKKTKAKRAQRARDLEADPTSEPAADTGEDSPSVLATKLKNKLKTRTKPQSRLSFGGPEEEGDVEEFKIKKSKLSKRVTHVSSHIPAAPYAPTISTPSSGGPTYSAAYLSELKAATPSARPVLPEDESISYDADVSMSEVDTFVASSSISSIVDLTMEEKETIIPSTSSIEAVKQKREHMRKTGVSEDFISLSITKRESQGPHPMSRLMREEDEIGEAEDEFAEYTSAQERIALGKKSRKLEAKKKREEMNELIVDAEEEDEETIEWEQAQLRRGGHAFEELEPKAQKAIYKAAAVPQPTPIPTLGPAIARLTQSLSNLTSSHAQHTTSMASLGEEQTQLETREKEMRDMIAKAEEKRSWFVAFREWVESVATFLDEKFPLLQELEDEQLSLLQERYDMVNQRRQADDEDDLSLFLGTLPTPPAQQDQTDDLGRVVPQTSPTVARKERISAREARRIYRRAKGVHSQEEEGYSTDATLPPSDAADYALAVEKLLGKANEIVSDVEAKDFLDPRLGLGKWFDDWRSKFGDIYTSAFGGLGMVGAWEFWTRLEILEWNPMETTRTLDTFTWYQSLHDYSRPGREEDDMESEAELGPDGDLVSAMISTAVIPRICKILEKGGLDPYSAKDVRRLIDLCEEIEVSVPKEHLKFELLLKSAFITFQTAVTSSQTTVTKYLQLNQPRFDPEAIPARRRFLSRRYKLMDNILRWRKYAGEMYGLGQLVTTLVADVMLPVAESGWEVGGEDSMRKVCRIFSSDPLSLTLILPQVLQVRPPELVPVALRARLNIR</sequence>
<dbReference type="InterPro" id="IPR028211">
    <property type="entry name" value="Ntr2"/>
</dbReference>
<keyword evidence="3" id="KW-0175">Coiled coil</keyword>
<evidence type="ECO:0000313" key="6">
    <source>
        <dbReference type="Proteomes" id="UP001497453"/>
    </source>
</evidence>
<dbReference type="PANTHER" id="PTHR12214:SF0">
    <property type="entry name" value="LD29489P"/>
    <property type="match status" value="1"/>
</dbReference>
<proteinExistence type="predicted"/>
<feature type="compositionally biased region" description="Basic residues" evidence="4">
    <location>
        <begin position="46"/>
        <end position="56"/>
    </location>
</feature>
<dbReference type="Proteomes" id="UP001497453">
    <property type="component" value="Chromosome 7"/>
</dbReference>
<keyword evidence="6" id="KW-1185">Reference proteome</keyword>
<evidence type="ECO:0000256" key="2">
    <source>
        <dbReference type="ARBA" id="ARBA00023242"/>
    </source>
</evidence>
<keyword evidence="2" id="KW-0539">Nucleus</keyword>
<dbReference type="PANTHER" id="PTHR12214">
    <property type="entry name" value="GC-RICH SEQUENCE DNA-BINDING FACTOR"/>
    <property type="match status" value="1"/>
</dbReference>
<dbReference type="Pfam" id="PF15458">
    <property type="entry name" value="NTR2"/>
    <property type="match status" value="1"/>
</dbReference>
<name>A0ABP1DXC5_9APHY</name>
<reference evidence="6" key="1">
    <citation type="submission" date="2024-04" db="EMBL/GenBank/DDBJ databases">
        <authorList>
            <person name="Shaw F."/>
            <person name="Minotto A."/>
        </authorList>
    </citation>
    <scope>NUCLEOTIDE SEQUENCE [LARGE SCALE GENOMIC DNA]</scope>
</reference>
<gene>
    <name evidence="5" type="ORF">GFSPODELE1_LOCUS8822</name>
</gene>
<evidence type="ECO:0008006" key="7">
    <source>
        <dbReference type="Google" id="ProtNLM"/>
    </source>
</evidence>
<organism evidence="5 6">
    <name type="scientific">Somion occarium</name>
    <dbReference type="NCBI Taxonomy" id="3059160"/>
    <lineage>
        <taxon>Eukaryota</taxon>
        <taxon>Fungi</taxon>
        <taxon>Dikarya</taxon>
        <taxon>Basidiomycota</taxon>
        <taxon>Agaricomycotina</taxon>
        <taxon>Agaricomycetes</taxon>
        <taxon>Polyporales</taxon>
        <taxon>Cerrenaceae</taxon>
        <taxon>Somion</taxon>
    </lineage>
</organism>
<comment type="subcellular location">
    <subcellularLocation>
        <location evidence="1">Nucleus</location>
    </subcellularLocation>
</comment>